<accession>A0A3N5ABB9</accession>
<proteinExistence type="inferred from homology"/>
<evidence type="ECO:0000313" key="9">
    <source>
        <dbReference type="Proteomes" id="UP000282654"/>
    </source>
</evidence>
<gene>
    <name evidence="8" type="ORF">EDD75_2013</name>
</gene>
<dbReference type="InterPro" id="IPR040026">
    <property type="entry name" value="FliD"/>
</dbReference>
<dbReference type="AlphaFoldDB" id="A0A3N5ABB9"/>
<comment type="subcellular location">
    <subcellularLocation>
        <location evidence="5">Secreted</location>
    </subcellularLocation>
    <subcellularLocation>
        <location evidence="5">Bacterial flagellum</location>
    </subcellularLocation>
</comment>
<keyword evidence="8" id="KW-0966">Cell projection</keyword>
<dbReference type="GO" id="GO:0071973">
    <property type="term" value="P:bacterial-type flagellum-dependent cell motility"/>
    <property type="evidence" value="ECO:0007669"/>
    <property type="project" value="TreeGrafter"/>
</dbReference>
<keyword evidence="9" id="KW-1185">Reference proteome</keyword>
<dbReference type="GO" id="GO:0007155">
    <property type="term" value="P:cell adhesion"/>
    <property type="evidence" value="ECO:0007669"/>
    <property type="project" value="InterPro"/>
</dbReference>
<dbReference type="PANTHER" id="PTHR30288">
    <property type="entry name" value="FLAGELLAR CAP/ASSEMBLY PROTEIN FLID"/>
    <property type="match status" value="1"/>
</dbReference>
<dbReference type="Pfam" id="PF07196">
    <property type="entry name" value="Flagellin_IN"/>
    <property type="match status" value="1"/>
</dbReference>
<keyword evidence="5" id="KW-0964">Secreted</keyword>
<evidence type="ECO:0000256" key="3">
    <source>
        <dbReference type="ARBA" id="ARBA00023054"/>
    </source>
</evidence>
<protein>
    <recommendedName>
        <fullName evidence="5">Flagellar hook-associated protein 2</fullName>
        <shortName evidence="5">HAP2</shortName>
    </recommendedName>
    <alternativeName>
        <fullName evidence="5">Flagellar cap protein</fullName>
    </alternativeName>
</protein>
<sequence length="455" mass="48248">MLMPLMRITGVMSGLNTEEIISKLMAIERRPVDLLNRKKATLEKQKAAWDEIRSKLTDLHSKLLDLKLMSTYTGKVATSSNEGVVTATASSTATPAVYSITVTQLAQAHSVASDRFADPAAALNLSGTFTVEGVAVTVATTDSLNSIRDKINAANAGVTATVIDNRLVITSNTTGAASTIDFVDDATTGVLKSLGILDTTGAIKNQLVAAQDAAFTVNGLSITRSTNTIADVISGVTLTLKGTSTAAVTLEVKNDTQTAVKKIKAFVDSYNALMEDIATKLAYDAETKTAGVLQGDRALTDLENQLRRKVSEIISTADPTLNALNLIGITTSGKEATLTVNEDKLTTALKVNPDKVALLFGASAANNYDGVATRLDSTVNLWTLSGTGFLTAKTDSLNNQITDIEKQVQRMENLLSIKEESLWRQFTALEEALAQMSAQSSWLAAQFGQGSTSSK</sequence>
<feature type="domain" description="Flagellar hook-associated protein 2 N-terminal" evidence="6">
    <location>
        <begin position="13"/>
        <end position="109"/>
    </location>
</feature>
<feature type="domain" description="Flagellar hook-associated protein 2 C-terminal" evidence="7">
    <location>
        <begin position="210"/>
        <end position="437"/>
    </location>
</feature>
<evidence type="ECO:0000259" key="6">
    <source>
        <dbReference type="Pfam" id="PF02465"/>
    </source>
</evidence>
<dbReference type="PANTHER" id="PTHR30288:SF0">
    <property type="entry name" value="FLAGELLAR HOOK-ASSOCIATED PROTEIN 2"/>
    <property type="match status" value="1"/>
</dbReference>
<keyword evidence="4 5" id="KW-0975">Bacterial flagellum</keyword>
<dbReference type="InterPro" id="IPR010810">
    <property type="entry name" value="Flagellin_hook_IN_motif"/>
</dbReference>
<reference evidence="8 9" key="1">
    <citation type="submission" date="2018-11" db="EMBL/GenBank/DDBJ databases">
        <title>Genomic Encyclopedia of Type Strains, Phase IV (KMG-IV): sequencing the most valuable type-strain genomes for metagenomic binning, comparative biology and taxonomic classification.</title>
        <authorList>
            <person name="Goeker M."/>
        </authorList>
    </citation>
    <scope>NUCLEOTIDE SEQUENCE [LARGE SCALE GENOMIC DNA]</scope>
    <source>
        <strain evidence="8 9">DSM 102936</strain>
    </source>
</reference>
<dbReference type="GO" id="GO:0009421">
    <property type="term" value="C:bacterial-type flagellum filament cap"/>
    <property type="evidence" value="ECO:0007669"/>
    <property type="project" value="InterPro"/>
</dbReference>
<keyword evidence="8" id="KW-0282">Flagellum</keyword>
<comment type="caution">
    <text evidence="8">The sequence shown here is derived from an EMBL/GenBank/DDBJ whole genome shotgun (WGS) entry which is preliminary data.</text>
</comment>
<feature type="coiled-coil region" evidence="5">
    <location>
        <begin position="394"/>
        <end position="421"/>
    </location>
</feature>
<evidence type="ECO:0000256" key="4">
    <source>
        <dbReference type="ARBA" id="ARBA00023143"/>
    </source>
</evidence>
<comment type="subunit">
    <text evidence="2 5">Homopentamer.</text>
</comment>
<dbReference type="InterPro" id="IPR003481">
    <property type="entry name" value="FliD_N"/>
</dbReference>
<dbReference type="EMBL" id="RKRE01000003">
    <property type="protein sequence ID" value="RPF42899.1"/>
    <property type="molecule type" value="Genomic_DNA"/>
</dbReference>
<organism evidence="8 9">
    <name type="scientific">Thermodesulfitimonas autotrophica</name>
    <dbReference type="NCBI Taxonomy" id="1894989"/>
    <lineage>
        <taxon>Bacteria</taxon>
        <taxon>Bacillati</taxon>
        <taxon>Bacillota</taxon>
        <taxon>Clostridia</taxon>
        <taxon>Thermoanaerobacterales</taxon>
        <taxon>Thermoanaerobacteraceae</taxon>
        <taxon>Thermodesulfitimonas</taxon>
    </lineage>
</organism>
<dbReference type="GO" id="GO:0009424">
    <property type="term" value="C:bacterial-type flagellum hook"/>
    <property type="evidence" value="ECO:0007669"/>
    <property type="project" value="UniProtKB-UniRule"/>
</dbReference>
<comment type="similarity">
    <text evidence="1 5">Belongs to the FliD family.</text>
</comment>
<dbReference type="GO" id="GO:0005576">
    <property type="term" value="C:extracellular region"/>
    <property type="evidence" value="ECO:0007669"/>
    <property type="project" value="UniProtKB-SubCell"/>
</dbReference>
<keyword evidence="8" id="KW-0969">Cilium</keyword>
<keyword evidence="3 5" id="KW-0175">Coiled coil</keyword>
<dbReference type="Pfam" id="PF07195">
    <property type="entry name" value="FliD_C"/>
    <property type="match status" value="1"/>
</dbReference>
<dbReference type="Pfam" id="PF02465">
    <property type="entry name" value="FliD_N"/>
    <property type="match status" value="1"/>
</dbReference>
<comment type="function">
    <text evidence="5">Required for morphogenesis and for the elongation of the flagellar filament by facilitating polymerization of the flagellin monomers at the tip of growing filament. Forms a capping structure, which prevents flagellin subunits (transported through the central channel of the flagellum) from leaking out without polymerization at the distal end.</text>
</comment>
<dbReference type="InterPro" id="IPR010809">
    <property type="entry name" value="FliD_C"/>
</dbReference>
<name>A0A3N5ABB9_9THEO</name>
<evidence type="ECO:0000313" key="8">
    <source>
        <dbReference type="EMBL" id="RPF42899.1"/>
    </source>
</evidence>
<evidence type="ECO:0000256" key="1">
    <source>
        <dbReference type="ARBA" id="ARBA00009764"/>
    </source>
</evidence>
<evidence type="ECO:0000259" key="7">
    <source>
        <dbReference type="Pfam" id="PF07195"/>
    </source>
</evidence>
<dbReference type="Proteomes" id="UP000282654">
    <property type="component" value="Unassembled WGS sequence"/>
</dbReference>
<evidence type="ECO:0000256" key="2">
    <source>
        <dbReference type="ARBA" id="ARBA00011255"/>
    </source>
</evidence>
<evidence type="ECO:0000256" key="5">
    <source>
        <dbReference type="RuleBase" id="RU362066"/>
    </source>
</evidence>